<feature type="chain" id="PRO_5046713670" description="DUF11 domain-containing protein" evidence="1">
    <location>
        <begin position="27"/>
        <end position="151"/>
    </location>
</feature>
<dbReference type="Proteomes" id="UP001595947">
    <property type="component" value="Unassembled WGS sequence"/>
</dbReference>
<evidence type="ECO:0000313" key="3">
    <source>
        <dbReference type="Proteomes" id="UP001595947"/>
    </source>
</evidence>
<evidence type="ECO:0000256" key="1">
    <source>
        <dbReference type="SAM" id="SignalP"/>
    </source>
</evidence>
<evidence type="ECO:0008006" key="4">
    <source>
        <dbReference type="Google" id="ProtNLM"/>
    </source>
</evidence>
<organism evidence="2 3">
    <name type="scientific">Actinomycetospora atypica</name>
    <dbReference type="NCBI Taxonomy" id="1290095"/>
    <lineage>
        <taxon>Bacteria</taxon>
        <taxon>Bacillati</taxon>
        <taxon>Actinomycetota</taxon>
        <taxon>Actinomycetes</taxon>
        <taxon>Pseudonocardiales</taxon>
        <taxon>Pseudonocardiaceae</taxon>
        <taxon>Actinomycetospora</taxon>
    </lineage>
</organism>
<accession>A0ABV9YU94</accession>
<evidence type="ECO:0000313" key="2">
    <source>
        <dbReference type="EMBL" id="MFC5064196.1"/>
    </source>
</evidence>
<sequence length="151" mass="14641">MTATRKRLAVLGGVLLVLAGAGVAFAAYLSSGSGSGQTTSSVAVNSTISSNTPGAQLYPGSTSTYTVTINNPNPYPVKVVSISASASEVTSGGCPAGTVTSPAVANPAGTIAPNGTVNYPLTATMAADPANSCQGQTFTMPLTAQLASAAG</sequence>
<gene>
    <name evidence="2" type="ORF">ACFPBZ_18380</name>
</gene>
<dbReference type="RefSeq" id="WP_378037543.1">
    <property type="nucleotide sequence ID" value="NZ_JBHSIV010000020.1"/>
</dbReference>
<keyword evidence="3" id="KW-1185">Reference proteome</keyword>
<proteinExistence type="predicted"/>
<protein>
    <recommendedName>
        <fullName evidence="4">DUF11 domain-containing protein</fullName>
    </recommendedName>
</protein>
<comment type="caution">
    <text evidence="2">The sequence shown here is derived from an EMBL/GenBank/DDBJ whole genome shotgun (WGS) entry which is preliminary data.</text>
</comment>
<reference evidence="3" key="1">
    <citation type="journal article" date="2019" name="Int. J. Syst. Evol. Microbiol.">
        <title>The Global Catalogue of Microorganisms (GCM) 10K type strain sequencing project: providing services to taxonomists for standard genome sequencing and annotation.</title>
        <authorList>
            <consortium name="The Broad Institute Genomics Platform"/>
            <consortium name="The Broad Institute Genome Sequencing Center for Infectious Disease"/>
            <person name="Wu L."/>
            <person name="Ma J."/>
        </authorList>
    </citation>
    <scope>NUCLEOTIDE SEQUENCE [LARGE SCALE GENOMIC DNA]</scope>
    <source>
        <strain evidence="3">CGMCC 4.7093</strain>
    </source>
</reference>
<name>A0ABV9YU94_9PSEU</name>
<keyword evidence="1" id="KW-0732">Signal</keyword>
<dbReference type="EMBL" id="JBHSIV010000020">
    <property type="protein sequence ID" value="MFC5064196.1"/>
    <property type="molecule type" value="Genomic_DNA"/>
</dbReference>
<feature type="signal peptide" evidence="1">
    <location>
        <begin position="1"/>
        <end position="26"/>
    </location>
</feature>